<dbReference type="RefSeq" id="XP_064680467.1">
    <property type="nucleotide sequence ID" value="XM_064825090.1"/>
</dbReference>
<evidence type="ECO:0000256" key="2">
    <source>
        <dbReference type="SAM" id="SignalP"/>
    </source>
</evidence>
<sequence>MKFLSLLAILSVAALVSAAPCRDNSHHHGNDNSNYEDNSNHEDNSSSGNKHITQNIGSVGSSGGNKGLLSGLLGEGLLSSTTNNNYVNQKAEIN</sequence>
<accession>A0AAN7HZ78</accession>
<evidence type="ECO:0000313" key="4">
    <source>
        <dbReference type="Proteomes" id="UP001304243"/>
    </source>
</evidence>
<comment type="caution">
    <text evidence="3">The sequence shown here is derived from an EMBL/GenBank/DDBJ whole genome shotgun (WGS) entry which is preliminary data.</text>
</comment>
<protein>
    <submittedName>
        <fullName evidence="3">Uncharacterized protein</fullName>
    </submittedName>
</protein>
<organism evidence="3 4">
    <name type="scientific">Mucor velutinosus</name>
    <dbReference type="NCBI Taxonomy" id="708070"/>
    <lineage>
        <taxon>Eukaryota</taxon>
        <taxon>Fungi</taxon>
        <taxon>Fungi incertae sedis</taxon>
        <taxon>Mucoromycota</taxon>
        <taxon>Mucoromycotina</taxon>
        <taxon>Mucoromycetes</taxon>
        <taxon>Mucorales</taxon>
        <taxon>Mucorineae</taxon>
        <taxon>Mucoraceae</taxon>
        <taxon>Mucor</taxon>
    </lineage>
</organism>
<evidence type="ECO:0000256" key="1">
    <source>
        <dbReference type="SAM" id="MobiDB-lite"/>
    </source>
</evidence>
<dbReference type="EMBL" id="JASEJX010000016">
    <property type="protein sequence ID" value="KAK4513801.1"/>
    <property type="molecule type" value="Genomic_DNA"/>
</dbReference>
<gene>
    <name evidence="3" type="ORF">ATC70_005807</name>
</gene>
<proteinExistence type="predicted"/>
<keyword evidence="2" id="KW-0732">Signal</keyword>
<name>A0AAN7HZ78_9FUNG</name>
<keyword evidence="4" id="KW-1185">Reference proteome</keyword>
<dbReference type="AlphaFoldDB" id="A0AAN7HZ78"/>
<dbReference type="GeneID" id="89949493"/>
<reference evidence="3 4" key="1">
    <citation type="submission" date="2022-11" db="EMBL/GenBank/DDBJ databases">
        <title>Mucor velutinosus strain NIH1002 WGS.</title>
        <authorList>
            <person name="Subramanian P."/>
            <person name="Mullikin J.C."/>
            <person name="Segre J.A."/>
            <person name="Zelazny A.M."/>
        </authorList>
    </citation>
    <scope>NUCLEOTIDE SEQUENCE [LARGE SCALE GENOMIC DNA]</scope>
    <source>
        <strain evidence="3 4">NIH1002</strain>
    </source>
</reference>
<dbReference type="Proteomes" id="UP001304243">
    <property type="component" value="Unassembled WGS sequence"/>
</dbReference>
<evidence type="ECO:0000313" key="3">
    <source>
        <dbReference type="EMBL" id="KAK4513801.1"/>
    </source>
</evidence>
<feature type="region of interest" description="Disordered" evidence="1">
    <location>
        <begin position="21"/>
        <end position="59"/>
    </location>
</feature>
<feature type="signal peptide" evidence="2">
    <location>
        <begin position="1"/>
        <end position="18"/>
    </location>
</feature>
<feature type="chain" id="PRO_5042930279" evidence="2">
    <location>
        <begin position="19"/>
        <end position="94"/>
    </location>
</feature>